<dbReference type="EMBL" id="VSSQ01095963">
    <property type="protein sequence ID" value="MPN39878.1"/>
    <property type="molecule type" value="Genomic_DNA"/>
</dbReference>
<dbReference type="AlphaFoldDB" id="A0A645HLI6"/>
<sequence length="118" mass="13405">MHELLAKVVVNTEYFLVGECFLKYFIIPQCTFQIETEWLFHHDFLCERAHAIQRCINFLDLVDGILVQRGLQRQIVDELYLFTSIDHASQLLGENGNGLGFGHVIVQIIQIIGEGGGS</sequence>
<evidence type="ECO:0000313" key="1">
    <source>
        <dbReference type="EMBL" id="MPN39878.1"/>
    </source>
</evidence>
<proteinExistence type="predicted"/>
<accession>A0A645HLI6</accession>
<name>A0A645HLI6_9ZZZZ</name>
<gene>
    <name evidence="1" type="ORF">SDC9_187412</name>
</gene>
<reference evidence="1" key="1">
    <citation type="submission" date="2019-08" db="EMBL/GenBank/DDBJ databases">
        <authorList>
            <person name="Kucharzyk K."/>
            <person name="Murdoch R.W."/>
            <person name="Higgins S."/>
            <person name="Loffler F."/>
        </authorList>
    </citation>
    <scope>NUCLEOTIDE SEQUENCE</scope>
</reference>
<organism evidence="1">
    <name type="scientific">bioreactor metagenome</name>
    <dbReference type="NCBI Taxonomy" id="1076179"/>
    <lineage>
        <taxon>unclassified sequences</taxon>
        <taxon>metagenomes</taxon>
        <taxon>ecological metagenomes</taxon>
    </lineage>
</organism>
<comment type="caution">
    <text evidence="1">The sequence shown here is derived from an EMBL/GenBank/DDBJ whole genome shotgun (WGS) entry which is preliminary data.</text>
</comment>
<protein>
    <submittedName>
        <fullName evidence="1">Uncharacterized protein</fullName>
    </submittedName>
</protein>